<evidence type="ECO:0000256" key="3">
    <source>
        <dbReference type="ARBA" id="ARBA00012619"/>
    </source>
</evidence>
<accession>A0A0B1Q3X2</accession>
<dbReference type="InterPro" id="IPR012810">
    <property type="entry name" value="TreS/a-amylase_N"/>
</dbReference>
<proteinExistence type="inferred from homology"/>
<dbReference type="Proteomes" id="UP000030826">
    <property type="component" value="Unassembled WGS sequence"/>
</dbReference>
<dbReference type="InterPro" id="IPR045857">
    <property type="entry name" value="O16G_dom_2"/>
</dbReference>
<feature type="domain" description="Glycosyl hydrolase family 13 catalytic" evidence="8">
    <location>
        <begin position="31"/>
        <end position="430"/>
    </location>
</feature>
<gene>
    <name evidence="9" type="ORF">LA66_02590</name>
</gene>
<dbReference type="STRING" id="370622.LA66_02590"/>
<dbReference type="SUPFAM" id="SSF51011">
    <property type="entry name" value="Glycosyl hydrolase domain"/>
    <property type="match status" value="1"/>
</dbReference>
<dbReference type="Gene3D" id="3.90.1200.10">
    <property type="match status" value="1"/>
</dbReference>
<dbReference type="InterPro" id="IPR012811">
    <property type="entry name" value="TreS_maltokin_C_dom"/>
</dbReference>
<dbReference type="Gene3D" id="3.20.20.80">
    <property type="entry name" value="Glycosidases"/>
    <property type="match status" value="1"/>
</dbReference>
<evidence type="ECO:0000256" key="6">
    <source>
        <dbReference type="ARBA" id="ARBA00023235"/>
    </source>
</evidence>
<dbReference type="SUPFAM" id="SSF56112">
    <property type="entry name" value="Protein kinase-like (PK-like)"/>
    <property type="match status" value="1"/>
</dbReference>
<dbReference type="EC" id="5.4.99.16" evidence="3"/>
<keyword evidence="4" id="KW-0479">Metal-binding</keyword>
<dbReference type="InterPro" id="IPR013780">
    <property type="entry name" value="Glyco_hydro_b"/>
</dbReference>
<evidence type="ECO:0000256" key="1">
    <source>
        <dbReference type="ARBA" id="ARBA00001595"/>
    </source>
</evidence>
<comment type="caution">
    <text evidence="9">The sequence shown here is derived from an EMBL/GenBank/DDBJ whole genome shotgun (WGS) entry which is preliminary data.</text>
</comment>
<dbReference type="EMBL" id="JRFJ01000001">
    <property type="protein sequence ID" value="KHJ55558.1"/>
    <property type="molecule type" value="Genomic_DNA"/>
</dbReference>
<keyword evidence="5" id="KW-0106">Calcium</keyword>
<dbReference type="SMART" id="SM00642">
    <property type="entry name" value="Aamy"/>
    <property type="match status" value="1"/>
</dbReference>
<dbReference type="Gene3D" id="3.90.400.10">
    <property type="entry name" value="Oligo-1,6-glucosidase, Domain 2"/>
    <property type="match status" value="1"/>
</dbReference>
<reference evidence="9 10" key="1">
    <citation type="submission" date="2014-09" db="EMBL/GenBank/DDBJ databases">
        <title>Isolation and characterization of Aurantimonas altamirensis ON-56566 from clinical sample following a dog bite.</title>
        <authorList>
            <person name="Eshaghi A."/>
            <person name="Li A."/>
            <person name="Shahinas D."/>
            <person name="Bahn P."/>
            <person name="Kus J.V."/>
            <person name="Patel S.N."/>
        </authorList>
    </citation>
    <scope>NUCLEOTIDE SEQUENCE [LARGE SCALE GENOMIC DNA]</scope>
    <source>
        <strain evidence="9 10">ON-56566</strain>
    </source>
</reference>
<evidence type="ECO:0000256" key="2">
    <source>
        <dbReference type="ARBA" id="ARBA00005496"/>
    </source>
</evidence>
<dbReference type="PANTHER" id="PTHR10357:SF219">
    <property type="entry name" value="MALTOSE ALPHA-D-GLUCOSYLTRANSFERASE"/>
    <property type="match status" value="1"/>
</dbReference>
<keyword evidence="6" id="KW-0413">Isomerase</keyword>
<dbReference type="Pfam" id="PF00128">
    <property type="entry name" value="Alpha-amylase"/>
    <property type="match status" value="2"/>
</dbReference>
<comment type="catalytic activity">
    <reaction evidence="1">
        <text>D-maltose = alpha,alpha-trehalose</text>
        <dbReference type="Rhea" id="RHEA:15145"/>
        <dbReference type="ChEBI" id="CHEBI:16551"/>
        <dbReference type="ChEBI" id="CHEBI:17306"/>
        <dbReference type="EC" id="5.4.99.16"/>
    </reaction>
</comment>
<dbReference type="SUPFAM" id="SSF51445">
    <property type="entry name" value="(Trans)glycosidases"/>
    <property type="match status" value="1"/>
</dbReference>
<dbReference type="InterPro" id="IPR011009">
    <property type="entry name" value="Kinase-like_dom_sf"/>
</dbReference>
<evidence type="ECO:0000259" key="8">
    <source>
        <dbReference type="SMART" id="SM00642"/>
    </source>
</evidence>
<dbReference type="Gene3D" id="2.60.40.1180">
    <property type="entry name" value="Golgi alpha-mannosidase II"/>
    <property type="match status" value="1"/>
</dbReference>
<dbReference type="GO" id="GO:0005975">
    <property type="term" value="P:carbohydrate metabolic process"/>
    <property type="evidence" value="ECO:0007669"/>
    <property type="project" value="InterPro"/>
</dbReference>
<protein>
    <recommendedName>
        <fullName evidence="3">maltose alpha-D-glucosyltransferase</fullName>
        <ecNumber evidence="3">5.4.99.16</ecNumber>
    </recommendedName>
    <alternativeName>
        <fullName evidence="7">Maltose alpha-D-glucosyltransferase</fullName>
    </alternativeName>
</protein>
<name>A0A0B1Q3X2_9HYPH</name>
<dbReference type="NCBIfam" id="TIGR02457">
    <property type="entry name" value="TreS_Cterm"/>
    <property type="match status" value="1"/>
</dbReference>
<dbReference type="OrthoDB" id="9805159at2"/>
<dbReference type="FunFam" id="3.20.20.80:FF:000055">
    <property type="entry name" value="Trehalose synthase"/>
    <property type="match status" value="1"/>
</dbReference>
<dbReference type="AlphaFoldDB" id="A0A0B1Q3X2"/>
<dbReference type="InterPro" id="IPR017853">
    <property type="entry name" value="GH"/>
</dbReference>
<dbReference type="RefSeq" id="WP_039188500.1">
    <property type="nucleotide sequence ID" value="NZ_JRFJ01000001.1"/>
</dbReference>
<evidence type="ECO:0000256" key="4">
    <source>
        <dbReference type="ARBA" id="ARBA00022723"/>
    </source>
</evidence>
<dbReference type="PANTHER" id="PTHR10357">
    <property type="entry name" value="ALPHA-AMYLASE FAMILY MEMBER"/>
    <property type="match status" value="1"/>
</dbReference>
<dbReference type="GO" id="GO:0046872">
    <property type="term" value="F:metal ion binding"/>
    <property type="evidence" value="ECO:0007669"/>
    <property type="project" value="UniProtKB-KW"/>
</dbReference>
<dbReference type="CDD" id="cd11334">
    <property type="entry name" value="AmyAc_TreS"/>
    <property type="match status" value="1"/>
</dbReference>
<comment type="similarity">
    <text evidence="2">Belongs to the glycosyl hydrolase 13 family. TreS subfamily.</text>
</comment>
<dbReference type="Pfam" id="PF16657">
    <property type="entry name" value="Malt_amylase_C"/>
    <property type="match status" value="1"/>
</dbReference>
<sequence>MNEHVSVLPAVETAAPNPEANDWYKDAIIYQLHVKTYVDSNGDGIGDFEGLISRLDYIKELGVTCIWLLPFYPSPLRDDGYDIADYRAVNPSYGTMDDFERLVDEAHKRGLRIITELVINHTSDQHPWFQAARSAPAGSPERDFYVWADDDKGYDLTRIIFLDTETSNWTWDPVAGQYFWHRFYSHQPDLNFDNPRVLEEVLSVMRFWLDKGVDGLRLDAIPYLVEREGTNNENLPETHDVLKKIRAELDRVYPDRMLLAEANQWPEDTRPYFGDGDECHMAFHFPLMPRMYMALAQEDRHPITDILRQTPDIPANCQWAIFLRNHDELTLEMVTEEERDYLWATYASDKRARINLGIRRRLAPLMGNDRRKVELLNALLMSMPGTPTVYYGDEIGMGDNYYLGDRDGVRTPMQWSPDRNGGFSRADPQRLYLPLIQDPVYGYQAVNVEAQSANPASMLSWMRRLIQVRATREAFGRGEIVFLYPSNRKILAYVRQSGEDRILCVANLSSQAQAVELDLSAYAGSIPVEMLGLSAFPPIGESPYVLSLPSYGFFWFALGAPDQVRAAGDILPAPEFTTLVITGDLKDTIPGRNRRELESVLPGFIGRQRWYSGKADAPKSVRYEIMGAPEPTNRKHILAEAIVTSRSGETQTYFLPLAARWGEANPGRDANNLPYTLALIRQGPQMGSVIDAGRDPQFCIDLTKILAADKSLTLGDWTIEVEASAARTEALEKAQSIEAEAVMPLSGEQSNTSIAIGTAAILKIYRLLRDGIQPELEVTRFLTEKTGFTAAPALLASAEVVRPDGTRAAIAALFERIENQGDAWSRITESLSRHLRDTAYGVEGVGEADEEGAGEAMFALQFDPGEAIGRRTGEMHAALQTRTGDAAFDPEEMTPEWLGAAARKAADEADAVLDKLAELRARGVDGLEEEVDQLLAARSAVRHWFEAIAGGEARGVLTRIHGDFHLGQVLVARNDVVILDFEGEPGRPLEERRAKSSPLRDVAGMLRSYDYAAFAARDRTGPTDDATSERIRDTAENWRDQVSADFLAAWSQASGIDLDDAGNRALLDLFLAQKAFYELNYELSSRPAWLSIPLRGIVTLLKERQVI</sequence>
<evidence type="ECO:0000256" key="5">
    <source>
        <dbReference type="ARBA" id="ARBA00022837"/>
    </source>
</evidence>
<evidence type="ECO:0000313" key="9">
    <source>
        <dbReference type="EMBL" id="KHJ55558.1"/>
    </source>
</evidence>
<dbReference type="NCBIfam" id="TIGR02456">
    <property type="entry name" value="treS_nterm"/>
    <property type="match status" value="1"/>
</dbReference>
<organism evidence="9 10">
    <name type="scientific">Aureimonas altamirensis</name>
    <dbReference type="NCBI Taxonomy" id="370622"/>
    <lineage>
        <taxon>Bacteria</taxon>
        <taxon>Pseudomonadati</taxon>
        <taxon>Pseudomonadota</taxon>
        <taxon>Alphaproteobacteria</taxon>
        <taxon>Hyphomicrobiales</taxon>
        <taxon>Aurantimonadaceae</taxon>
        <taxon>Aureimonas</taxon>
    </lineage>
</organism>
<dbReference type="InterPro" id="IPR006047">
    <property type="entry name" value="GH13_cat_dom"/>
</dbReference>
<dbReference type="GO" id="GO:0047471">
    <property type="term" value="F:maltose alpha-D-glucosyltransferase activity"/>
    <property type="evidence" value="ECO:0007669"/>
    <property type="project" value="UniProtKB-EC"/>
</dbReference>
<evidence type="ECO:0000256" key="7">
    <source>
        <dbReference type="ARBA" id="ARBA00031378"/>
    </source>
</evidence>
<evidence type="ECO:0000313" key="10">
    <source>
        <dbReference type="Proteomes" id="UP000030826"/>
    </source>
</evidence>
<dbReference type="InterPro" id="IPR032091">
    <property type="entry name" value="Malt_amylase-like_C"/>
</dbReference>